<dbReference type="GO" id="GO:0051123">
    <property type="term" value="P:RNA polymerase II preinitiation complex assembly"/>
    <property type="evidence" value="ECO:0007669"/>
    <property type="project" value="TreeGrafter"/>
</dbReference>
<dbReference type="GO" id="GO:0000124">
    <property type="term" value="C:SAGA complex"/>
    <property type="evidence" value="ECO:0007669"/>
    <property type="project" value="InterPro"/>
</dbReference>
<reference evidence="9" key="1">
    <citation type="submission" date="2025-08" db="UniProtKB">
        <authorList>
            <consortium name="RefSeq"/>
        </authorList>
    </citation>
    <scope>IDENTIFICATION</scope>
</reference>
<proteinExistence type="inferred from homology"/>
<dbReference type="Gene3D" id="1.10.20.10">
    <property type="entry name" value="Histone, subunit A"/>
    <property type="match status" value="1"/>
</dbReference>
<dbReference type="KEGG" id="hazt:108678902"/>
<evidence type="ECO:0000256" key="4">
    <source>
        <dbReference type="ARBA" id="ARBA00023015"/>
    </source>
</evidence>
<dbReference type="PANTHER" id="PTHR12264">
    <property type="entry name" value="TRANSCRIPTION INITIATION FACTOR TFIID SUBUNIT 12"/>
    <property type="match status" value="1"/>
</dbReference>
<evidence type="ECO:0000313" key="8">
    <source>
        <dbReference type="Proteomes" id="UP000694843"/>
    </source>
</evidence>
<feature type="domain" description="Transcription initiation factor TFIID subunit 12" evidence="7">
    <location>
        <begin position="136"/>
        <end position="201"/>
    </location>
</feature>
<evidence type="ECO:0000256" key="6">
    <source>
        <dbReference type="ARBA" id="ARBA00023242"/>
    </source>
</evidence>
<evidence type="ECO:0000313" key="9">
    <source>
        <dbReference type="RefSeq" id="XP_018022889.1"/>
    </source>
</evidence>
<dbReference type="GO" id="GO:0005669">
    <property type="term" value="C:transcription factor TFIID complex"/>
    <property type="evidence" value="ECO:0007669"/>
    <property type="project" value="InterPro"/>
</dbReference>
<evidence type="ECO:0000259" key="7">
    <source>
        <dbReference type="Pfam" id="PF03847"/>
    </source>
</evidence>
<dbReference type="AlphaFoldDB" id="A0A8B7P9Q9"/>
<dbReference type="SUPFAM" id="SSF47113">
    <property type="entry name" value="Histone-fold"/>
    <property type="match status" value="1"/>
</dbReference>
<dbReference type="FunFam" id="1.10.20.10:FF:000011">
    <property type="entry name" value="Transcription initiation factor TFIID subunit 12"/>
    <property type="match status" value="1"/>
</dbReference>
<evidence type="ECO:0000256" key="3">
    <source>
        <dbReference type="ARBA" id="ARBA00017484"/>
    </source>
</evidence>
<dbReference type="GO" id="GO:0017025">
    <property type="term" value="F:TBP-class protein binding"/>
    <property type="evidence" value="ECO:0007669"/>
    <property type="project" value="TreeGrafter"/>
</dbReference>
<keyword evidence="8" id="KW-1185">Reference proteome</keyword>
<evidence type="ECO:0000256" key="1">
    <source>
        <dbReference type="ARBA" id="ARBA00004123"/>
    </source>
</evidence>
<dbReference type="GO" id="GO:0046982">
    <property type="term" value="F:protein heterodimerization activity"/>
    <property type="evidence" value="ECO:0007669"/>
    <property type="project" value="InterPro"/>
</dbReference>
<dbReference type="Pfam" id="PF03847">
    <property type="entry name" value="TFIID_20kDa"/>
    <property type="match status" value="1"/>
</dbReference>
<keyword evidence="5" id="KW-0804">Transcription</keyword>
<dbReference type="CTD" id="6883"/>
<dbReference type="GeneID" id="108678902"/>
<dbReference type="GO" id="GO:0003677">
    <property type="term" value="F:DNA binding"/>
    <property type="evidence" value="ECO:0007669"/>
    <property type="project" value="TreeGrafter"/>
</dbReference>
<comment type="subcellular location">
    <subcellularLocation>
        <location evidence="1">Nucleus</location>
    </subcellularLocation>
</comment>
<dbReference type="OrthoDB" id="2193432at2759"/>
<accession>A0A8B7P9Q9</accession>
<dbReference type="InterPro" id="IPR009072">
    <property type="entry name" value="Histone-fold"/>
</dbReference>
<dbReference type="CDD" id="cd07981">
    <property type="entry name" value="HFD_TAF12"/>
    <property type="match status" value="1"/>
</dbReference>
<comment type="similarity">
    <text evidence="2">Belongs to the TAF12 family.</text>
</comment>
<dbReference type="RefSeq" id="XP_018022889.1">
    <property type="nucleotide sequence ID" value="XM_018167400.2"/>
</dbReference>
<keyword evidence="4" id="KW-0805">Transcription regulation</keyword>
<protein>
    <recommendedName>
        <fullName evidence="3">Transcription initiation factor TFIID subunit 12</fullName>
    </recommendedName>
</protein>
<dbReference type="InterPro" id="IPR003228">
    <property type="entry name" value="TFIID_TAF12_dom"/>
</dbReference>
<dbReference type="InterPro" id="IPR037794">
    <property type="entry name" value="TAF12"/>
</dbReference>
<dbReference type="PANTHER" id="PTHR12264:SF21">
    <property type="entry name" value="TRANSCRIPTION INITIATION FACTOR TFIID SUBUNIT 12"/>
    <property type="match status" value="1"/>
</dbReference>
<dbReference type="Proteomes" id="UP000694843">
    <property type="component" value="Unplaced"/>
</dbReference>
<gene>
    <name evidence="9" type="primary">LOC108678902</name>
</gene>
<organism evidence="8 9">
    <name type="scientific">Hyalella azteca</name>
    <name type="common">Amphipod</name>
    <dbReference type="NCBI Taxonomy" id="294128"/>
    <lineage>
        <taxon>Eukaryota</taxon>
        <taxon>Metazoa</taxon>
        <taxon>Ecdysozoa</taxon>
        <taxon>Arthropoda</taxon>
        <taxon>Crustacea</taxon>
        <taxon>Multicrustacea</taxon>
        <taxon>Malacostraca</taxon>
        <taxon>Eumalacostraca</taxon>
        <taxon>Peracarida</taxon>
        <taxon>Amphipoda</taxon>
        <taxon>Senticaudata</taxon>
        <taxon>Talitrida</taxon>
        <taxon>Talitroidea</taxon>
        <taxon>Hyalellidae</taxon>
        <taxon>Hyalella</taxon>
    </lineage>
</organism>
<name>A0A8B7P9Q9_HYAAZ</name>
<evidence type="ECO:0000256" key="5">
    <source>
        <dbReference type="ARBA" id="ARBA00023163"/>
    </source>
</evidence>
<keyword evidence="6" id="KW-0539">Nucleus</keyword>
<sequence>MSQLIQGQMIPGHVVQGQVVTGGQVATSSGQVVMTSSGVVSGQLIGEMIVAGSHHQHQQPVLQQQQVLQHQVALQPHQATLLQDGSSISLVNNNIQNQPGLNPVQQQQAPPKMAQAVPVPAPSLPSESLTPVVNRSRLTELVREVDPNEQLDEEVEEALLAIADDFIESSVNAACRLAKHRGARTLDVRDLHMYLERSWHMWIPGFGTEELRPYKRAPTTEAHKQRMALIRKAVKKY</sequence>
<evidence type="ECO:0000256" key="2">
    <source>
        <dbReference type="ARBA" id="ARBA00007530"/>
    </source>
</evidence>